<feature type="compositionally biased region" description="Acidic residues" evidence="1">
    <location>
        <begin position="63"/>
        <end position="78"/>
    </location>
</feature>
<proteinExistence type="predicted"/>
<keyword evidence="2" id="KW-0472">Membrane</keyword>
<dbReference type="OrthoDB" id="384180at2157"/>
<keyword evidence="2" id="KW-1133">Transmembrane helix</keyword>
<dbReference type="EMBL" id="LR216287">
    <property type="protein sequence ID" value="VFJ13001.1"/>
    <property type="molecule type" value="Genomic_DNA"/>
</dbReference>
<keyword evidence="4" id="KW-1185">Reference proteome</keyword>
<feature type="region of interest" description="Disordered" evidence="1">
    <location>
        <begin position="195"/>
        <end position="217"/>
    </location>
</feature>
<protein>
    <submittedName>
        <fullName evidence="3">Uncharacterized protein</fullName>
    </submittedName>
</protein>
<dbReference type="RefSeq" id="WP_134482985.1">
    <property type="nucleotide sequence ID" value="NZ_LR216287.1"/>
</dbReference>
<keyword evidence="2" id="KW-0812">Transmembrane</keyword>
<evidence type="ECO:0000313" key="3">
    <source>
        <dbReference type="EMBL" id="VFJ13001.1"/>
    </source>
</evidence>
<dbReference type="KEGG" id="nfn:NFRAN_0679"/>
<evidence type="ECO:0000313" key="4">
    <source>
        <dbReference type="Proteomes" id="UP000294299"/>
    </source>
</evidence>
<feature type="compositionally biased region" description="Basic and acidic residues" evidence="1">
    <location>
        <begin position="206"/>
        <end position="217"/>
    </location>
</feature>
<dbReference type="Proteomes" id="UP000294299">
    <property type="component" value="Chromosome NFRAN"/>
</dbReference>
<reference evidence="3 4" key="1">
    <citation type="submission" date="2019-02" db="EMBL/GenBank/DDBJ databases">
        <authorList>
            <person name="Lehtovirta-Morley E L."/>
        </authorList>
    </citation>
    <scope>NUCLEOTIDE SEQUENCE [LARGE SCALE GENOMIC DNA]</scope>
    <source>
        <strain evidence="3">NFRAN1</strain>
    </source>
</reference>
<evidence type="ECO:0000256" key="1">
    <source>
        <dbReference type="SAM" id="MobiDB-lite"/>
    </source>
</evidence>
<evidence type="ECO:0000256" key="2">
    <source>
        <dbReference type="SAM" id="Phobius"/>
    </source>
</evidence>
<sequence>MIDKRSIATKQFIFTYIVTIFLVTVPLVGSGISVLGQNATMPYIVNETIIDDYYYYGQPIYYTEDEDDDDNSDSDNDNSNEGNNYYYIDNNGKVYYKDENNNFYYTDVEGHHYWYDNDGHKYYCVDHNHNQKFYYDDNGNKVAHDEKGDSRTAYDSHSSGTHVYYSIFNNGNHVQLSGGGSFIHHDGIIHDHSSGGLSPQSGFSLHEGEEFRGHGGR</sequence>
<dbReference type="AlphaFoldDB" id="A0A484I753"/>
<organism evidence="3 4">
    <name type="scientific">Candidatus Nitrosocosmicus franklandianus</name>
    <dbReference type="NCBI Taxonomy" id="1798806"/>
    <lineage>
        <taxon>Archaea</taxon>
        <taxon>Nitrososphaerota</taxon>
        <taxon>Nitrososphaeria</taxon>
        <taxon>Nitrososphaerales</taxon>
        <taxon>Nitrososphaeraceae</taxon>
        <taxon>Candidatus Nitrosocosmicus</taxon>
    </lineage>
</organism>
<gene>
    <name evidence="3" type="ORF">NFRAN_0679</name>
</gene>
<feature type="transmembrane region" description="Helical" evidence="2">
    <location>
        <begin position="12"/>
        <end position="36"/>
    </location>
</feature>
<dbReference type="GeneID" id="39420177"/>
<feature type="region of interest" description="Disordered" evidence="1">
    <location>
        <begin position="63"/>
        <end position="84"/>
    </location>
</feature>
<name>A0A484I753_9ARCH</name>
<accession>A0A484I753</accession>